<dbReference type="Pfam" id="PF13515">
    <property type="entry name" value="FUSC_2"/>
    <property type="match status" value="1"/>
</dbReference>
<sequence length="402" mass="44111">MKQRVRYELRTRSARVHKDFFQSLQIVVSVLVAYIVSEKVLGHHQPIFAATAAIVSLGYVRGSTHARRILEVSAGVVLGIIIGDVLMLLLGRGMWQAALVLFISIQVARFLDKGIIFTIQMGLQSTLVVLLPPSPDGIFSRSLDAIVGGLCAFLLMFIFPKDPRKEPRRNAQVLMNAFADVFFSSARAVKEYDHDKAWLALSESRRLQPLYNACEGDVVTSIGMAKLSIIGKSPQAELQQLSDRLSSIDLAIRNTRVLNRRMASTIEHVQLSQTAVDSLSEVFVDIGNAIQKLGDGLSAKEREIRKLMVKEAQNELKEIASVLEPHLLKVKTMEGEALVLMTRPLVVDLLEATGLGHEESVDLLIPLGASITEHAPKTNVMPVVAAGGEHGSVSIEEVTEPR</sequence>
<keyword evidence="8" id="KW-1185">Reference proteome</keyword>
<evidence type="ECO:0000313" key="8">
    <source>
        <dbReference type="Proteomes" id="UP000516404"/>
    </source>
</evidence>
<protein>
    <submittedName>
        <fullName evidence="7">FUSC family protein</fullName>
    </submittedName>
</protein>
<dbReference type="Proteomes" id="UP000516404">
    <property type="component" value="Chromosome"/>
</dbReference>
<feature type="transmembrane region" description="Helical" evidence="5">
    <location>
        <begin position="43"/>
        <end position="60"/>
    </location>
</feature>
<evidence type="ECO:0000256" key="4">
    <source>
        <dbReference type="ARBA" id="ARBA00023136"/>
    </source>
</evidence>
<evidence type="ECO:0000259" key="6">
    <source>
        <dbReference type="Pfam" id="PF13515"/>
    </source>
</evidence>
<dbReference type="KEGG" id="rter:IDM49_01605"/>
<accession>A0A7H2BGJ3</accession>
<evidence type="ECO:0000256" key="3">
    <source>
        <dbReference type="ARBA" id="ARBA00022989"/>
    </source>
</evidence>
<reference evidence="7 8" key="1">
    <citation type="submission" date="2020-09" db="EMBL/GenBank/DDBJ databases">
        <title>Investigation of environmental microbes.</title>
        <authorList>
            <person name="Ou Y."/>
            <person name="Kang Q."/>
        </authorList>
    </citation>
    <scope>NUCLEOTIDE SEQUENCE [LARGE SCALE GENOMIC DNA]</scope>
    <source>
        <strain evidence="7 8">KJZ-14</strain>
    </source>
</reference>
<keyword evidence="3 5" id="KW-1133">Transmembrane helix</keyword>
<evidence type="ECO:0000256" key="2">
    <source>
        <dbReference type="ARBA" id="ARBA00022692"/>
    </source>
</evidence>
<dbReference type="GO" id="GO:0016020">
    <property type="term" value="C:membrane"/>
    <property type="evidence" value="ECO:0007669"/>
    <property type="project" value="UniProtKB-SubCell"/>
</dbReference>
<name>A0A7H2BGJ3_9MICC</name>
<evidence type="ECO:0000256" key="5">
    <source>
        <dbReference type="SAM" id="Phobius"/>
    </source>
</evidence>
<dbReference type="AlphaFoldDB" id="A0A7H2BGJ3"/>
<comment type="subcellular location">
    <subcellularLocation>
        <location evidence="1">Membrane</location>
        <topology evidence="1">Multi-pass membrane protein</topology>
    </subcellularLocation>
</comment>
<feature type="transmembrane region" description="Helical" evidence="5">
    <location>
        <begin position="138"/>
        <end position="159"/>
    </location>
</feature>
<feature type="transmembrane region" description="Helical" evidence="5">
    <location>
        <begin position="72"/>
        <end position="91"/>
    </location>
</feature>
<keyword evidence="2 5" id="KW-0812">Transmembrane</keyword>
<gene>
    <name evidence="7" type="ORF">IDM49_01605</name>
</gene>
<evidence type="ECO:0000256" key="1">
    <source>
        <dbReference type="ARBA" id="ARBA00004141"/>
    </source>
</evidence>
<evidence type="ECO:0000313" key="7">
    <source>
        <dbReference type="EMBL" id="QNV38789.1"/>
    </source>
</evidence>
<organism evidence="7 8">
    <name type="scientific">Rothia terrae</name>
    <dbReference type="NCBI Taxonomy" id="396015"/>
    <lineage>
        <taxon>Bacteria</taxon>
        <taxon>Bacillati</taxon>
        <taxon>Actinomycetota</taxon>
        <taxon>Actinomycetes</taxon>
        <taxon>Micrococcales</taxon>
        <taxon>Micrococcaceae</taxon>
        <taxon>Rothia</taxon>
    </lineage>
</organism>
<dbReference type="EMBL" id="CP061539">
    <property type="protein sequence ID" value="QNV38789.1"/>
    <property type="molecule type" value="Genomic_DNA"/>
</dbReference>
<feature type="transmembrane region" description="Helical" evidence="5">
    <location>
        <begin position="20"/>
        <end position="37"/>
    </location>
</feature>
<dbReference type="InterPro" id="IPR049453">
    <property type="entry name" value="Memb_transporter_dom"/>
</dbReference>
<proteinExistence type="predicted"/>
<keyword evidence="4 5" id="KW-0472">Membrane</keyword>
<feature type="domain" description="Integral membrane bound transporter" evidence="6">
    <location>
        <begin position="33"/>
        <end position="154"/>
    </location>
</feature>